<dbReference type="Proteomes" id="UP001630127">
    <property type="component" value="Unassembled WGS sequence"/>
</dbReference>
<protein>
    <recommendedName>
        <fullName evidence="4">C-JID domain-containing protein</fullName>
    </recommendedName>
</protein>
<accession>A0ABD2XZ15</accession>
<organism evidence="5 6">
    <name type="scientific">Cinchona calisaya</name>
    <dbReference type="NCBI Taxonomy" id="153742"/>
    <lineage>
        <taxon>Eukaryota</taxon>
        <taxon>Viridiplantae</taxon>
        <taxon>Streptophyta</taxon>
        <taxon>Embryophyta</taxon>
        <taxon>Tracheophyta</taxon>
        <taxon>Spermatophyta</taxon>
        <taxon>Magnoliopsida</taxon>
        <taxon>eudicotyledons</taxon>
        <taxon>Gunneridae</taxon>
        <taxon>Pentapetalae</taxon>
        <taxon>asterids</taxon>
        <taxon>lamiids</taxon>
        <taxon>Gentianales</taxon>
        <taxon>Rubiaceae</taxon>
        <taxon>Cinchonoideae</taxon>
        <taxon>Cinchoneae</taxon>
        <taxon>Cinchona</taxon>
    </lineage>
</organism>
<feature type="region of interest" description="Disordered" evidence="3">
    <location>
        <begin position="226"/>
        <end position="255"/>
    </location>
</feature>
<feature type="region of interest" description="Disordered" evidence="3">
    <location>
        <begin position="263"/>
        <end position="282"/>
    </location>
</feature>
<feature type="compositionally biased region" description="Basic and acidic residues" evidence="3">
    <location>
        <begin position="233"/>
        <end position="244"/>
    </location>
</feature>
<evidence type="ECO:0000256" key="3">
    <source>
        <dbReference type="SAM" id="MobiDB-lite"/>
    </source>
</evidence>
<dbReference type="Pfam" id="PF20160">
    <property type="entry name" value="C-JID"/>
    <property type="match status" value="1"/>
</dbReference>
<gene>
    <name evidence="5" type="ORF">ACH5RR_038859</name>
</gene>
<keyword evidence="1" id="KW-0433">Leucine-rich repeat</keyword>
<keyword evidence="6" id="KW-1185">Reference proteome</keyword>
<name>A0ABD2XZ15_9GENT</name>
<sequence>MVSFTNCFQLLEDRQTSCMIDAALECLLKAPPVRNEYELSIYLPGRNIPAWFTYQNSGPLITIQLPLNWYNNKFMGFAGCVVSDLITECTVWKIGYLQKIPGLCIRYTVMDREEKIFSCGTTMGFIGSENIDSEHTCLSYLSFDHFWSMFRDNVRSPSDLTWFQVSPDIVEDEKEMVPKAWGIDLVYEKDVKQDGSAYKVRTTRRRNTQAGRGVCAIFQIPDFVNADDPSENNTRHMQDDTHDAELDDHDNNEENHALLGKRMAYGVPEGPSKRTKHSLDDN</sequence>
<evidence type="ECO:0000259" key="4">
    <source>
        <dbReference type="Pfam" id="PF20160"/>
    </source>
</evidence>
<dbReference type="AlphaFoldDB" id="A0ABD2XZ15"/>
<evidence type="ECO:0000313" key="6">
    <source>
        <dbReference type="Proteomes" id="UP001630127"/>
    </source>
</evidence>
<reference evidence="5 6" key="1">
    <citation type="submission" date="2024-11" db="EMBL/GenBank/DDBJ databases">
        <title>A near-complete genome assembly of Cinchona calisaya.</title>
        <authorList>
            <person name="Lian D.C."/>
            <person name="Zhao X.W."/>
            <person name="Wei L."/>
        </authorList>
    </citation>
    <scope>NUCLEOTIDE SEQUENCE [LARGE SCALE GENOMIC DNA]</scope>
    <source>
        <tissue evidence="5">Nenye</tissue>
    </source>
</reference>
<comment type="caution">
    <text evidence="5">The sequence shown here is derived from an EMBL/GenBank/DDBJ whole genome shotgun (WGS) entry which is preliminary data.</text>
</comment>
<feature type="domain" description="C-JID" evidence="4">
    <location>
        <begin position="43"/>
        <end position="191"/>
    </location>
</feature>
<evidence type="ECO:0000256" key="2">
    <source>
        <dbReference type="ARBA" id="ARBA00022737"/>
    </source>
</evidence>
<evidence type="ECO:0000313" key="5">
    <source>
        <dbReference type="EMBL" id="KAL3499766.1"/>
    </source>
</evidence>
<dbReference type="InterPro" id="IPR045344">
    <property type="entry name" value="C-JID"/>
</dbReference>
<proteinExistence type="predicted"/>
<evidence type="ECO:0000256" key="1">
    <source>
        <dbReference type="ARBA" id="ARBA00022614"/>
    </source>
</evidence>
<dbReference type="EMBL" id="JBJUIK010000016">
    <property type="protein sequence ID" value="KAL3499766.1"/>
    <property type="molecule type" value="Genomic_DNA"/>
</dbReference>
<keyword evidence="2" id="KW-0677">Repeat</keyword>